<dbReference type="AlphaFoldDB" id="A0A1M6UBQ9"/>
<dbReference type="Proteomes" id="UP000184301">
    <property type="component" value="Unassembled WGS sequence"/>
</dbReference>
<accession>A0A1M6UBQ9</accession>
<feature type="domain" description="Zinc-ribbon" evidence="1">
    <location>
        <begin position="201"/>
        <end position="221"/>
    </location>
</feature>
<organism evidence="2 3">
    <name type="scientific">Hespellia stercorisuis DSM 15480</name>
    <dbReference type="NCBI Taxonomy" id="1121950"/>
    <lineage>
        <taxon>Bacteria</taxon>
        <taxon>Bacillati</taxon>
        <taxon>Bacillota</taxon>
        <taxon>Clostridia</taxon>
        <taxon>Lachnospirales</taxon>
        <taxon>Lachnospiraceae</taxon>
        <taxon>Hespellia</taxon>
    </lineage>
</organism>
<protein>
    <submittedName>
        <fullName evidence="2">Zinc-ribbon domain-containing protein</fullName>
    </submittedName>
</protein>
<gene>
    <name evidence="2" type="ORF">SAMN02745243_03460</name>
</gene>
<proteinExistence type="predicted"/>
<dbReference type="STRING" id="1121950.SAMN02745243_03460"/>
<evidence type="ECO:0000259" key="1">
    <source>
        <dbReference type="Pfam" id="PF13240"/>
    </source>
</evidence>
<reference evidence="2 3" key="1">
    <citation type="submission" date="2016-11" db="EMBL/GenBank/DDBJ databases">
        <authorList>
            <person name="Jaros S."/>
            <person name="Januszkiewicz K."/>
            <person name="Wedrychowicz H."/>
        </authorList>
    </citation>
    <scope>NUCLEOTIDE SEQUENCE [LARGE SCALE GENOMIC DNA]</scope>
    <source>
        <strain evidence="2 3">DSM 15480</strain>
    </source>
</reference>
<sequence length="424" mass="46505">MVDYNLDMDESIILETPDVQRLGDNRGRIKELVLTNKHIFLACIKKNGVFAKPTIEVEVYALSDIKIYDERVQIAQIKNGEYGTCLQIQFVQGREIFAFEAAGKRIATEWVNEVSEVLGYVVPQPEKKENPFKGLSGLAASLKNVTDSVTETVTAATKQVMSEPKANPTNFFGGIVKAEPTVILQTEALSNQNVRNPKPKFCTNCGASLNEGAKFCMECGTLVGIGGDAERIPPIPTVSQSPSNGEERQQEYAGKILKCPNCGAVISQTIAICPDCGMKITGQVAVSSVRAFSEQLMSIEATRKQAGFGTIFAGAIDPADQKKLSLVRSFPIPNTVDDIMEFMMLAVANIDVVLSKNTMMNKCQKSAKSMESNITIARTISDAWVSKMQQAYQKAELSFPNDLAFLNIKQMYLDKMKELKIKIG</sequence>
<dbReference type="EMBL" id="FQZY01000070">
    <property type="protein sequence ID" value="SHK66685.1"/>
    <property type="molecule type" value="Genomic_DNA"/>
</dbReference>
<evidence type="ECO:0000313" key="3">
    <source>
        <dbReference type="Proteomes" id="UP000184301"/>
    </source>
</evidence>
<evidence type="ECO:0000313" key="2">
    <source>
        <dbReference type="EMBL" id="SHK66685.1"/>
    </source>
</evidence>
<dbReference type="Pfam" id="PF13240">
    <property type="entry name" value="Zn_Ribbon_1"/>
    <property type="match status" value="1"/>
</dbReference>
<name>A0A1M6UBQ9_9FIRM</name>
<dbReference type="RefSeq" id="WP_073112759.1">
    <property type="nucleotide sequence ID" value="NZ_FQZY01000070.1"/>
</dbReference>
<dbReference type="InterPro" id="IPR026870">
    <property type="entry name" value="Zinc_ribbon_dom"/>
</dbReference>
<dbReference type="OrthoDB" id="192868at2"/>
<keyword evidence="3" id="KW-1185">Reference proteome</keyword>